<dbReference type="PANTHER" id="PTHR43215">
    <property type="entry name" value="RADIAL SPOKE HEAD 1 HOMOLOG"/>
    <property type="match status" value="1"/>
</dbReference>
<dbReference type="Pfam" id="PF02493">
    <property type="entry name" value="MORN"/>
    <property type="match status" value="3"/>
</dbReference>
<sequence length="137" mass="15300">MEKIKELYETYKVYVTRENIERLSLGIIVLSALWVFLSSIPHRGVLTLDKEAIRYDGSVVRGKMNGQGTVTFENGDTYKGNFVNGTFSGHGTFTAKAGWKYEGEFVNGQPEGQGTLTTEQNVVYKGTFKQGIYQNAN</sequence>
<dbReference type="SUPFAM" id="SSF82185">
    <property type="entry name" value="Histone H3 K4-specific methyltransferase SET7/9 N-terminal domain"/>
    <property type="match status" value="1"/>
</dbReference>
<keyword evidence="1" id="KW-0677">Repeat</keyword>
<keyword evidence="4" id="KW-1185">Reference proteome</keyword>
<accession>A0A3S4LQ82</accession>
<gene>
    <name evidence="3" type="ORF">NCTC3166_00074</name>
</gene>
<name>A0A3S4LQ82_9STRE</name>
<dbReference type="PIRSF" id="PIRSF034300">
    <property type="entry name" value="UCP034300"/>
    <property type="match status" value="1"/>
</dbReference>
<keyword evidence="2" id="KW-0472">Membrane</keyword>
<keyword evidence="2" id="KW-1133">Transmembrane helix</keyword>
<keyword evidence="2" id="KW-0812">Transmembrane</keyword>
<evidence type="ECO:0000256" key="2">
    <source>
        <dbReference type="SAM" id="Phobius"/>
    </source>
</evidence>
<reference evidence="3 4" key="1">
    <citation type="submission" date="2018-12" db="EMBL/GenBank/DDBJ databases">
        <authorList>
            <consortium name="Pathogen Informatics"/>
        </authorList>
    </citation>
    <scope>NUCLEOTIDE SEQUENCE [LARGE SCALE GENOMIC DNA]</scope>
    <source>
        <strain evidence="3 4">NCTC3166</strain>
    </source>
</reference>
<dbReference type="SMART" id="SM00698">
    <property type="entry name" value="MORN"/>
    <property type="match status" value="3"/>
</dbReference>
<dbReference type="InterPro" id="IPR014590">
    <property type="entry name" value="UCP034300_MORN_rpt-cont"/>
</dbReference>
<dbReference type="PANTHER" id="PTHR43215:SF14">
    <property type="entry name" value="RADIAL SPOKE HEAD 1 HOMOLOG"/>
    <property type="match status" value="1"/>
</dbReference>
<dbReference type="RefSeq" id="WP_126403589.1">
    <property type="nucleotide sequence ID" value="NZ_LR134266.1"/>
</dbReference>
<dbReference type="InterPro" id="IPR003409">
    <property type="entry name" value="MORN"/>
</dbReference>
<protein>
    <submittedName>
        <fullName evidence="3">MORN repeat family protein</fullName>
    </submittedName>
</protein>
<dbReference type="KEGG" id="svf:NCTC3166_00074"/>
<dbReference type="Gene3D" id="2.20.110.10">
    <property type="entry name" value="Histone H3 K4-specific methyltransferase SET7/9 N-terminal domain"/>
    <property type="match status" value="2"/>
</dbReference>
<proteinExistence type="predicted"/>
<dbReference type="Proteomes" id="UP000270025">
    <property type="component" value="Chromosome"/>
</dbReference>
<dbReference type="EMBL" id="LR134266">
    <property type="protein sequence ID" value="VED66308.1"/>
    <property type="molecule type" value="Genomic_DNA"/>
</dbReference>
<feature type="transmembrane region" description="Helical" evidence="2">
    <location>
        <begin position="20"/>
        <end position="40"/>
    </location>
</feature>
<evidence type="ECO:0000313" key="4">
    <source>
        <dbReference type="Proteomes" id="UP000270025"/>
    </source>
</evidence>
<dbReference type="AlphaFoldDB" id="A0A3S4LQ82"/>
<organism evidence="3 4">
    <name type="scientific">Streptococcus viridans</name>
    <dbReference type="NCBI Taxonomy" id="78535"/>
    <lineage>
        <taxon>Bacteria</taxon>
        <taxon>Bacillati</taxon>
        <taxon>Bacillota</taxon>
        <taxon>Bacilli</taxon>
        <taxon>Lactobacillales</taxon>
        <taxon>Streptococcaceae</taxon>
        <taxon>Streptococcus</taxon>
    </lineage>
</organism>
<evidence type="ECO:0000256" key="1">
    <source>
        <dbReference type="ARBA" id="ARBA00022737"/>
    </source>
</evidence>
<evidence type="ECO:0000313" key="3">
    <source>
        <dbReference type="EMBL" id="VED66308.1"/>
    </source>
</evidence>